<keyword evidence="4" id="KW-1003">Cell membrane</keyword>
<feature type="transmembrane region" description="Helical" evidence="9">
    <location>
        <begin position="335"/>
        <end position="356"/>
    </location>
</feature>
<organism evidence="10 11">
    <name type="scientific">Albibacterium profundi</name>
    <dbReference type="NCBI Taxonomy" id="3134906"/>
    <lineage>
        <taxon>Bacteria</taxon>
        <taxon>Pseudomonadati</taxon>
        <taxon>Bacteroidota</taxon>
        <taxon>Sphingobacteriia</taxon>
        <taxon>Sphingobacteriales</taxon>
        <taxon>Sphingobacteriaceae</taxon>
        <taxon>Albibacterium</taxon>
    </lineage>
</organism>
<feature type="transmembrane region" description="Helical" evidence="9">
    <location>
        <begin position="409"/>
        <end position="426"/>
    </location>
</feature>
<evidence type="ECO:0000256" key="7">
    <source>
        <dbReference type="ARBA" id="ARBA00022989"/>
    </source>
</evidence>
<gene>
    <name evidence="10" type="primary">brnQ</name>
    <name evidence="10" type="ORF">WKR92_12955</name>
</gene>
<feature type="transmembrane region" description="Helical" evidence="9">
    <location>
        <begin position="220"/>
        <end position="244"/>
    </location>
</feature>
<comment type="similarity">
    <text evidence="2">Belongs to the branched chain amino acid transporter family.</text>
</comment>
<dbReference type="RefSeq" id="WP_375558264.1">
    <property type="nucleotide sequence ID" value="NZ_JBBVGT010000003.1"/>
</dbReference>
<dbReference type="EMBL" id="JBBVGT010000003">
    <property type="protein sequence ID" value="MFB5946735.1"/>
    <property type="molecule type" value="Genomic_DNA"/>
</dbReference>
<evidence type="ECO:0000256" key="6">
    <source>
        <dbReference type="ARBA" id="ARBA00022970"/>
    </source>
</evidence>
<feature type="transmembrane region" description="Helical" evidence="9">
    <location>
        <begin position="146"/>
        <end position="167"/>
    </location>
</feature>
<feature type="transmembrane region" description="Helical" evidence="9">
    <location>
        <begin position="187"/>
        <end position="208"/>
    </location>
</feature>
<evidence type="ECO:0000313" key="10">
    <source>
        <dbReference type="EMBL" id="MFB5946735.1"/>
    </source>
</evidence>
<dbReference type="Pfam" id="PF05525">
    <property type="entry name" value="Branch_AA_trans"/>
    <property type="match status" value="1"/>
</dbReference>
<keyword evidence="7 9" id="KW-1133">Transmembrane helix</keyword>
<feature type="transmembrane region" description="Helical" evidence="9">
    <location>
        <begin position="39"/>
        <end position="62"/>
    </location>
</feature>
<dbReference type="Proteomes" id="UP001580928">
    <property type="component" value="Unassembled WGS sequence"/>
</dbReference>
<evidence type="ECO:0000256" key="5">
    <source>
        <dbReference type="ARBA" id="ARBA00022692"/>
    </source>
</evidence>
<evidence type="ECO:0000256" key="4">
    <source>
        <dbReference type="ARBA" id="ARBA00022475"/>
    </source>
</evidence>
<keyword evidence="11" id="KW-1185">Reference proteome</keyword>
<keyword evidence="6" id="KW-0029">Amino-acid transport</keyword>
<feature type="transmembrane region" description="Helical" evidence="9">
    <location>
        <begin position="308"/>
        <end position="329"/>
    </location>
</feature>
<feature type="transmembrane region" description="Helical" evidence="9">
    <location>
        <begin position="7"/>
        <end position="27"/>
    </location>
</feature>
<name>A0ABV5CGP7_9SPHI</name>
<evidence type="ECO:0000256" key="8">
    <source>
        <dbReference type="ARBA" id="ARBA00023136"/>
    </source>
</evidence>
<keyword evidence="8 9" id="KW-0472">Membrane</keyword>
<comment type="subcellular location">
    <subcellularLocation>
        <location evidence="1">Cell membrane</location>
        <topology evidence="1">Multi-pass membrane protein</topology>
    </subcellularLocation>
</comment>
<evidence type="ECO:0000313" key="11">
    <source>
        <dbReference type="Proteomes" id="UP001580928"/>
    </source>
</evidence>
<sequence>MNKKTRDIITIGFALFAMFFGAGNLLLPPYIGIQIGSHVWITILAFGLTGILLPFLGILSVVKAGERFEDLGAKIHPYLSPILGTIIMLCIGPLIAIPRTAATTYEVGILPSFPSSGPVWTSIVFFLATWLLTIRPTRVVDIIGNILTPILLILLIFLVFIGIFSPVDSFSESSLSTGESFTLGFIEGYQTLDVLASVIFAGIIIAASRTKGYENTRSKMQVVITAGALSSIFLFIVYGGLIYLGATSGVSDTGIKRSELLMHISHSVLGAYGTLGIAISIALACLTTSVALVSAFGSFFSNLSKGKLGYKLLVTICCIASCVLSITGVDNIISFAYPILSFVYPIAITLVLYFVFFSRIVSNRLPYIAALLASTVIAMFHLLEHLGLIGPDSYSIQVLSNIPLFDYELGWVVPSAIFFFTTWAISGSKNQLKARQA</sequence>
<feature type="transmembrane region" description="Helical" evidence="9">
    <location>
        <begin position="368"/>
        <end position="389"/>
    </location>
</feature>
<evidence type="ECO:0000256" key="1">
    <source>
        <dbReference type="ARBA" id="ARBA00004651"/>
    </source>
</evidence>
<protein>
    <submittedName>
        <fullName evidence="10">Branched-chain amino acid transport system II carrier protein</fullName>
    </submittedName>
</protein>
<accession>A0ABV5CGP7</accession>
<feature type="transmembrane region" description="Helical" evidence="9">
    <location>
        <begin position="78"/>
        <end position="97"/>
    </location>
</feature>
<evidence type="ECO:0000256" key="9">
    <source>
        <dbReference type="SAM" id="Phobius"/>
    </source>
</evidence>
<proteinExistence type="inferred from homology"/>
<dbReference type="PANTHER" id="PTHR30588:SF0">
    <property type="entry name" value="BRANCHED-CHAIN AMINO ACID PERMEASE BRNQ"/>
    <property type="match status" value="1"/>
</dbReference>
<comment type="caution">
    <text evidence="10">The sequence shown here is derived from an EMBL/GenBank/DDBJ whole genome shotgun (WGS) entry which is preliminary data.</text>
</comment>
<evidence type="ECO:0000256" key="3">
    <source>
        <dbReference type="ARBA" id="ARBA00022448"/>
    </source>
</evidence>
<reference evidence="10 11" key="1">
    <citation type="submission" date="2024-04" db="EMBL/GenBank/DDBJ databases">
        <title>Albibacterium profundi sp. nov., isolated from sediment of the Challenger Deep of Mariana Trench.</title>
        <authorList>
            <person name="Wang Y."/>
        </authorList>
    </citation>
    <scope>NUCLEOTIDE SEQUENCE [LARGE SCALE GENOMIC DNA]</scope>
    <source>
        <strain evidence="10 11">RHL897</strain>
    </source>
</reference>
<keyword evidence="3" id="KW-0813">Transport</keyword>
<feature type="transmembrane region" description="Helical" evidence="9">
    <location>
        <begin position="117"/>
        <end position="134"/>
    </location>
</feature>
<evidence type="ECO:0000256" key="2">
    <source>
        <dbReference type="ARBA" id="ARBA00008540"/>
    </source>
</evidence>
<keyword evidence="5 9" id="KW-0812">Transmembrane</keyword>
<dbReference type="NCBIfam" id="TIGR00796">
    <property type="entry name" value="livcs"/>
    <property type="match status" value="1"/>
</dbReference>
<dbReference type="PANTHER" id="PTHR30588">
    <property type="entry name" value="BRANCHED-CHAIN AMINO ACID TRANSPORT SYSTEM 2 CARRIER PROTEIN"/>
    <property type="match status" value="1"/>
</dbReference>
<feature type="transmembrane region" description="Helical" evidence="9">
    <location>
        <begin position="264"/>
        <end position="296"/>
    </location>
</feature>
<dbReference type="InterPro" id="IPR004685">
    <property type="entry name" value="Brnchd-chn_aa_trnsp_Livcs"/>
</dbReference>